<dbReference type="AlphaFoldDB" id="A0A4R7K8P5"/>
<evidence type="ECO:0000313" key="2">
    <source>
        <dbReference type="Proteomes" id="UP000294749"/>
    </source>
</evidence>
<comment type="caution">
    <text evidence="1">The sequence shown here is derived from an EMBL/GenBank/DDBJ whole genome shotgun (WGS) entry which is preliminary data.</text>
</comment>
<evidence type="ECO:0000313" key="1">
    <source>
        <dbReference type="EMBL" id="TDT47319.1"/>
    </source>
</evidence>
<keyword evidence="2" id="KW-1185">Reference proteome</keyword>
<sequence>MSNLLQNTNTTLSSTLPFLDSMFYNLIYKNNYLEI</sequence>
<accession>A0A4R7K8P5</accession>
<organism evidence="1 2">
    <name type="scientific">Maribacter spongiicola</name>
    <dbReference type="NCBI Taxonomy" id="1206753"/>
    <lineage>
        <taxon>Bacteria</taxon>
        <taxon>Pseudomonadati</taxon>
        <taxon>Bacteroidota</taxon>
        <taxon>Flavobacteriia</taxon>
        <taxon>Flavobacteriales</taxon>
        <taxon>Flavobacteriaceae</taxon>
        <taxon>Maribacter</taxon>
    </lineage>
</organism>
<gene>
    <name evidence="1" type="ORF">CLV90_1394</name>
</gene>
<name>A0A4R7K8P5_9FLAO</name>
<protein>
    <submittedName>
        <fullName evidence="1">Uncharacterized protein</fullName>
    </submittedName>
</protein>
<dbReference type="EMBL" id="SOAY01000010">
    <property type="protein sequence ID" value="TDT47319.1"/>
    <property type="molecule type" value="Genomic_DNA"/>
</dbReference>
<proteinExistence type="predicted"/>
<dbReference type="Proteomes" id="UP000294749">
    <property type="component" value="Unassembled WGS sequence"/>
</dbReference>
<reference evidence="1 2" key="1">
    <citation type="submission" date="2019-03" db="EMBL/GenBank/DDBJ databases">
        <title>Genomic Encyclopedia of Archaeal and Bacterial Type Strains, Phase II (KMG-II): from individual species to whole genera.</title>
        <authorList>
            <person name="Goeker M."/>
        </authorList>
    </citation>
    <scope>NUCLEOTIDE SEQUENCE [LARGE SCALE GENOMIC DNA]</scope>
    <source>
        <strain evidence="1 2">DSM 25233</strain>
    </source>
</reference>